<gene>
    <name evidence="3" type="ORF">DL89DRAFT_138953</name>
</gene>
<dbReference type="EMBL" id="MCFD01000005">
    <property type="protein sequence ID" value="ORX70719.1"/>
    <property type="molecule type" value="Genomic_DNA"/>
</dbReference>
<dbReference type="GO" id="GO:0005737">
    <property type="term" value="C:cytoplasm"/>
    <property type="evidence" value="ECO:0007669"/>
    <property type="project" value="TreeGrafter"/>
</dbReference>
<evidence type="ECO:0000313" key="3">
    <source>
        <dbReference type="EMBL" id="ORX70719.1"/>
    </source>
</evidence>
<dbReference type="STRING" id="61395.A0A1Y1WB04"/>
<dbReference type="InterPro" id="IPR005645">
    <property type="entry name" value="FSH-like_dom"/>
</dbReference>
<name>A0A1Y1WB04_9FUNG</name>
<dbReference type="PANTHER" id="PTHR48070:SF6">
    <property type="entry name" value="ESTERASE OVCA2"/>
    <property type="match status" value="1"/>
</dbReference>
<evidence type="ECO:0000259" key="2">
    <source>
        <dbReference type="Pfam" id="PF03959"/>
    </source>
</evidence>
<accession>A0A1Y1WB04</accession>
<evidence type="ECO:0000313" key="4">
    <source>
        <dbReference type="Proteomes" id="UP000193922"/>
    </source>
</evidence>
<keyword evidence="4" id="KW-1185">Reference proteome</keyword>
<evidence type="ECO:0000256" key="1">
    <source>
        <dbReference type="ARBA" id="ARBA00022801"/>
    </source>
</evidence>
<dbReference type="RefSeq" id="XP_040744298.1">
    <property type="nucleotide sequence ID" value="XM_040883405.1"/>
</dbReference>
<dbReference type="OrthoDB" id="414698at2759"/>
<dbReference type="InterPro" id="IPR029058">
    <property type="entry name" value="AB_hydrolase_fold"/>
</dbReference>
<dbReference type="Pfam" id="PF03959">
    <property type="entry name" value="FSH1"/>
    <property type="match status" value="1"/>
</dbReference>
<dbReference type="Proteomes" id="UP000193922">
    <property type="component" value="Unassembled WGS sequence"/>
</dbReference>
<keyword evidence="1" id="KW-0378">Hydrolase</keyword>
<dbReference type="GO" id="GO:0005634">
    <property type="term" value="C:nucleus"/>
    <property type="evidence" value="ECO:0007669"/>
    <property type="project" value="TreeGrafter"/>
</dbReference>
<dbReference type="Gene3D" id="3.40.50.1820">
    <property type="entry name" value="alpha/beta hydrolase"/>
    <property type="match status" value="1"/>
</dbReference>
<dbReference type="AlphaFoldDB" id="A0A1Y1WB04"/>
<dbReference type="PANTHER" id="PTHR48070">
    <property type="entry name" value="ESTERASE OVCA2"/>
    <property type="match status" value="1"/>
</dbReference>
<feature type="domain" description="Serine hydrolase" evidence="2">
    <location>
        <begin position="2"/>
        <end position="215"/>
    </location>
</feature>
<proteinExistence type="predicted"/>
<reference evidence="3 4" key="1">
    <citation type="submission" date="2016-07" db="EMBL/GenBank/DDBJ databases">
        <title>Pervasive Adenine N6-methylation of Active Genes in Fungi.</title>
        <authorList>
            <consortium name="DOE Joint Genome Institute"/>
            <person name="Mondo S.J."/>
            <person name="Dannebaum R.O."/>
            <person name="Kuo R.C."/>
            <person name="Labutti K."/>
            <person name="Haridas S."/>
            <person name="Kuo A."/>
            <person name="Salamov A."/>
            <person name="Ahrendt S.R."/>
            <person name="Lipzen A."/>
            <person name="Sullivan W."/>
            <person name="Andreopoulos W.B."/>
            <person name="Clum A."/>
            <person name="Lindquist E."/>
            <person name="Daum C."/>
            <person name="Ramamoorthy G.K."/>
            <person name="Gryganskyi A."/>
            <person name="Culley D."/>
            <person name="Magnuson J.K."/>
            <person name="James T.Y."/>
            <person name="O'Malley M.A."/>
            <person name="Stajich J.E."/>
            <person name="Spatafora J.W."/>
            <person name="Visel A."/>
            <person name="Grigoriev I.V."/>
        </authorList>
    </citation>
    <scope>NUCLEOTIDE SEQUENCE [LARGE SCALE GENOMIC DNA]</scope>
    <source>
        <strain evidence="3 4">ATCC 12442</strain>
    </source>
</reference>
<dbReference type="GO" id="GO:0016787">
    <property type="term" value="F:hydrolase activity"/>
    <property type="evidence" value="ECO:0007669"/>
    <property type="project" value="UniProtKB-KW"/>
</dbReference>
<protein>
    <recommendedName>
        <fullName evidence="2">Serine hydrolase domain-containing protein</fullName>
    </recommendedName>
</protein>
<dbReference type="SUPFAM" id="SSF53474">
    <property type="entry name" value="alpha/beta-Hydrolases"/>
    <property type="match status" value="1"/>
</dbReference>
<dbReference type="GeneID" id="63800053"/>
<sequence>MSKFKVLCLHGYTQNAKKFHDRTGPFRRALKNQLDFTYMTAPIQATEFQSDEPTDDGPSAAWWNRKDGKVWQEMQQSMRAIHQTMKEEGPFDAIVGFSQGSGMAAVLLALMQIAKSSRLADMDADVQALAGELGDQPVPKFVMLFAGFYPDLPQFRQIIAAEKLTTPSIHVVGENDHIVPMDRGKQLAEEAFIDAVVKTHEGGHFMPSNAAWRKQYQAFLEVLGQ</sequence>
<organism evidence="3 4">
    <name type="scientific">Linderina pennispora</name>
    <dbReference type="NCBI Taxonomy" id="61395"/>
    <lineage>
        <taxon>Eukaryota</taxon>
        <taxon>Fungi</taxon>
        <taxon>Fungi incertae sedis</taxon>
        <taxon>Zoopagomycota</taxon>
        <taxon>Kickxellomycotina</taxon>
        <taxon>Kickxellomycetes</taxon>
        <taxon>Kickxellales</taxon>
        <taxon>Kickxellaceae</taxon>
        <taxon>Linderina</taxon>
    </lineage>
</organism>
<dbReference type="InterPro" id="IPR050593">
    <property type="entry name" value="LovG"/>
</dbReference>
<comment type="caution">
    <text evidence="3">The sequence shown here is derived from an EMBL/GenBank/DDBJ whole genome shotgun (WGS) entry which is preliminary data.</text>
</comment>